<dbReference type="InterPro" id="IPR011993">
    <property type="entry name" value="PH-like_dom_sf"/>
</dbReference>
<feature type="compositionally biased region" description="Polar residues" evidence="2">
    <location>
        <begin position="1"/>
        <end position="23"/>
    </location>
</feature>
<protein>
    <submittedName>
        <fullName evidence="4">GEM-LIKE PROTEIN 2</fullName>
    </submittedName>
</protein>
<name>A0A9Q0T6J9_SALVM</name>
<evidence type="ECO:0000313" key="5">
    <source>
        <dbReference type="Proteomes" id="UP001151529"/>
    </source>
</evidence>
<dbReference type="AlphaFoldDB" id="A0A9Q0T6J9"/>
<feature type="region of interest" description="Disordered" evidence="2">
    <location>
        <begin position="1"/>
        <end position="55"/>
    </location>
</feature>
<dbReference type="PANTHER" id="PTHR31969">
    <property type="entry name" value="GEM-LIKE PROTEIN 2"/>
    <property type="match status" value="1"/>
</dbReference>
<accession>A0A9Q0T6J9</accession>
<dbReference type="InterPro" id="IPR037848">
    <property type="entry name" value="GEM-like"/>
</dbReference>
<evidence type="ECO:0000256" key="1">
    <source>
        <dbReference type="ARBA" id="ARBA00009414"/>
    </source>
</evidence>
<dbReference type="EMBL" id="JAPFFL010000009">
    <property type="protein sequence ID" value="KAJ6703219.1"/>
    <property type="molecule type" value="Genomic_DNA"/>
</dbReference>
<feature type="compositionally biased region" description="Polar residues" evidence="2">
    <location>
        <begin position="32"/>
        <end position="41"/>
    </location>
</feature>
<dbReference type="InterPro" id="IPR004182">
    <property type="entry name" value="GRAM"/>
</dbReference>
<feature type="domain" description="GRAM" evidence="3">
    <location>
        <begin position="128"/>
        <end position="187"/>
    </location>
</feature>
<reference evidence="4" key="1">
    <citation type="submission" date="2022-11" db="EMBL/GenBank/DDBJ databases">
        <authorList>
            <person name="Hyden B.L."/>
            <person name="Feng K."/>
            <person name="Yates T."/>
            <person name="Jawdy S."/>
            <person name="Smart L.B."/>
            <person name="Muchero W."/>
        </authorList>
    </citation>
    <scope>NUCLEOTIDE SEQUENCE</scope>
    <source>
        <tissue evidence="4">Shoot tip</tissue>
    </source>
</reference>
<organism evidence="4 5">
    <name type="scientific">Salix viminalis</name>
    <name type="common">Common osier</name>
    <name type="synonym">Basket willow</name>
    <dbReference type="NCBI Taxonomy" id="40686"/>
    <lineage>
        <taxon>Eukaryota</taxon>
        <taxon>Viridiplantae</taxon>
        <taxon>Streptophyta</taxon>
        <taxon>Embryophyta</taxon>
        <taxon>Tracheophyta</taxon>
        <taxon>Spermatophyta</taxon>
        <taxon>Magnoliopsida</taxon>
        <taxon>eudicotyledons</taxon>
        <taxon>Gunneridae</taxon>
        <taxon>Pentapetalae</taxon>
        <taxon>rosids</taxon>
        <taxon>fabids</taxon>
        <taxon>Malpighiales</taxon>
        <taxon>Salicaceae</taxon>
        <taxon>Saliceae</taxon>
        <taxon>Salix</taxon>
    </lineage>
</organism>
<dbReference type="SMART" id="SM00568">
    <property type="entry name" value="GRAM"/>
    <property type="match status" value="1"/>
</dbReference>
<proteinExistence type="inferred from homology"/>
<comment type="caution">
    <text evidence="4">The sequence shown here is derived from an EMBL/GenBank/DDBJ whole genome shotgun (WGS) entry which is preliminary data.</text>
</comment>
<dbReference type="Proteomes" id="UP001151529">
    <property type="component" value="Chromosome 3"/>
</dbReference>
<evidence type="ECO:0000259" key="3">
    <source>
        <dbReference type="SMART" id="SM00568"/>
    </source>
</evidence>
<reference evidence="4" key="2">
    <citation type="journal article" date="2023" name="Int. J. Mol. Sci.">
        <title>De Novo Assembly and Annotation of 11 Diverse Shrub Willow (Salix) Genomes Reveals Novel Gene Organization in Sex-Linked Regions.</title>
        <authorList>
            <person name="Hyden B."/>
            <person name="Feng K."/>
            <person name="Yates T.B."/>
            <person name="Jawdy S."/>
            <person name="Cereghino C."/>
            <person name="Smart L.B."/>
            <person name="Muchero W."/>
        </authorList>
    </citation>
    <scope>NUCLEOTIDE SEQUENCE [LARGE SCALE GENOMIC DNA]</scope>
    <source>
        <tissue evidence="4">Shoot tip</tissue>
    </source>
</reference>
<sequence length="188" mass="20359">MTGTPQVTETQHVSYPTVPSSSAAEEAELHVATSSAIVTEESQPENKPPASDEETRKWGTHIMGTAAAPNVHPENQQAALWNAKWGRKTETVARNIWHNLKTGSSVPQVAWGKVNLTAKAITEGGFESLFKQIFETGPDEKLMKTFACYLSTSTGPVSGTLYLSTVRVAFCSDRPLWEAECAIQPVVG</sequence>
<dbReference type="Pfam" id="PF02893">
    <property type="entry name" value="GRAM"/>
    <property type="match status" value="1"/>
</dbReference>
<evidence type="ECO:0000313" key="4">
    <source>
        <dbReference type="EMBL" id="KAJ6703219.1"/>
    </source>
</evidence>
<dbReference type="OrthoDB" id="732558at2759"/>
<evidence type="ECO:0000256" key="2">
    <source>
        <dbReference type="SAM" id="MobiDB-lite"/>
    </source>
</evidence>
<dbReference type="Gene3D" id="2.30.29.30">
    <property type="entry name" value="Pleckstrin-homology domain (PH domain)/Phosphotyrosine-binding domain (PTB)"/>
    <property type="match status" value="1"/>
</dbReference>
<gene>
    <name evidence="4" type="ORF">OIU85_029214</name>
</gene>
<comment type="similarity">
    <text evidence="1">Belongs to the GEM family.</text>
</comment>
<keyword evidence="5" id="KW-1185">Reference proteome</keyword>